<dbReference type="InterPro" id="IPR038297">
    <property type="entry name" value="CcmH/CycL/NrfF/Ccl2_sf"/>
</dbReference>
<keyword evidence="10" id="KW-0812">Transmembrane</keyword>
<evidence type="ECO:0000256" key="2">
    <source>
        <dbReference type="ARBA" id="ARBA00022617"/>
    </source>
</evidence>
<comment type="similarity">
    <text evidence="1 10">Belongs to the CcmH/CycL/Ccl2/NrfF family.</text>
</comment>
<dbReference type="GeneID" id="57292818"/>
<keyword evidence="7 9" id="KW-0802">TPR repeat</keyword>
<evidence type="ECO:0000256" key="9">
    <source>
        <dbReference type="PROSITE-ProRule" id="PRU00339"/>
    </source>
</evidence>
<keyword evidence="10" id="KW-1133">Transmembrane helix</keyword>
<comment type="function">
    <text evidence="10">Possible subunit of a heme lyase.</text>
</comment>
<evidence type="ECO:0000256" key="5">
    <source>
        <dbReference type="ARBA" id="ARBA00022737"/>
    </source>
</evidence>
<feature type="transmembrane region" description="Helical" evidence="10">
    <location>
        <begin position="151"/>
        <end position="170"/>
    </location>
</feature>
<evidence type="ECO:0000256" key="3">
    <source>
        <dbReference type="ARBA" id="ARBA00022723"/>
    </source>
</evidence>
<evidence type="ECO:0000313" key="14">
    <source>
        <dbReference type="Proteomes" id="UP000022311"/>
    </source>
</evidence>
<dbReference type="RefSeq" id="WP_006660707.1">
    <property type="nucleotide sequence ID" value="NZ_JALD01000042.1"/>
</dbReference>
<evidence type="ECO:0000259" key="12">
    <source>
        <dbReference type="Pfam" id="PF23914"/>
    </source>
</evidence>
<dbReference type="SUPFAM" id="SSF48452">
    <property type="entry name" value="TPR-like"/>
    <property type="match status" value="1"/>
</dbReference>
<evidence type="ECO:0000256" key="4">
    <source>
        <dbReference type="ARBA" id="ARBA00022729"/>
    </source>
</evidence>
<feature type="chain" id="PRO_5043095385" description="Cytochrome c-type biogenesis protein" evidence="10">
    <location>
        <begin position="20"/>
        <end position="358"/>
    </location>
</feature>
<feature type="signal peptide" evidence="10">
    <location>
        <begin position="1"/>
        <end position="19"/>
    </location>
</feature>
<dbReference type="InterPro" id="IPR051263">
    <property type="entry name" value="C-type_cytochrome_biogenesis"/>
</dbReference>
<feature type="repeat" description="TPR" evidence="9">
    <location>
        <begin position="226"/>
        <end position="259"/>
    </location>
</feature>
<dbReference type="FunFam" id="1.10.8.640:FF:000001">
    <property type="entry name" value="Cytochrome c-type biogenesis protein"/>
    <property type="match status" value="1"/>
</dbReference>
<dbReference type="Pfam" id="PF23914">
    <property type="entry name" value="TPR_CcmH_CycH"/>
    <property type="match status" value="1"/>
</dbReference>
<protein>
    <recommendedName>
        <fullName evidence="10">Cytochrome c-type biogenesis protein</fullName>
    </recommendedName>
</protein>
<dbReference type="InterPro" id="IPR019734">
    <property type="entry name" value="TPR_rpt"/>
</dbReference>
<keyword evidence="4 10" id="KW-0732">Signal</keyword>
<dbReference type="InterPro" id="IPR011990">
    <property type="entry name" value="TPR-like_helical_dom_sf"/>
</dbReference>
<dbReference type="EMBL" id="JALD01000042">
    <property type="protein sequence ID" value="EUD11241.1"/>
    <property type="molecule type" value="Genomic_DNA"/>
</dbReference>
<dbReference type="GO" id="GO:0046872">
    <property type="term" value="F:metal ion binding"/>
    <property type="evidence" value="ECO:0007669"/>
    <property type="project" value="UniProtKB-KW"/>
</dbReference>
<dbReference type="GO" id="GO:0017004">
    <property type="term" value="P:cytochrome complex assembly"/>
    <property type="evidence" value="ECO:0007669"/>
    <property type="project" value="UniProtKB-KW"/>
</dbReference>
<evidence type="ECO:0000256" key="7">
    <source>
        <dbReference type="ARBA" id="ARBA00022803"/>
    </source>
</evidence>
<dbReference type="AlphaFoldDB" id="A0AAV3M675"/>
<name>A0AAV3M675_9GAMM</name>
<dbReference type="PANTHER" id="PTHR47870">
    <property type="entry name" value="CYTOCHROME C-TYPE BIOGENESIS PROTEIN CCMH"/>
    <property type="match status" value="1"/>
</dbReference>
<keyword evidence="8 10" id="KW-0408">Iron</keyword>
<accession>A0AAV3M675</accession>
<keyword evidence="10" id="KW-0472">Membrane</keyword>
<evidence type="ECO:0000256" key="8">
    <source>
        <dbReference type="ARBA" id="ARBA00023004"/>
    </source>
</evidence>
<evidence type="ECO:0000256" key="10">
    <source>
        <dbReference type="RuleBase" id="RU364112"/>
    </source>
</evidence>
<feature type="domain" description="Cytochrome c-type biogenesis protein H TPR" evidence="12">
    <location>
        <begin position="177"/>
        <end position="334"/>
    </location>
</feature>
<dbReference type="GO" id="GO:0005886">
    <property type="term" value="C:plasma membrane"/>
    <property type="evidence" value="ECO:0007669"/>
    <property type="project" value="TreeGrafter"/>
</dbReference>
<dbReference type="CDD" id="cd16378">
    <property type="entry name" value="CcmH_N"/>
    <property type="match status" value="1"/>
</dbReference>
<evidence type="ECO:0000259" key="11">
    <source>
        <dbReference type="Pfam" id="PF03918"/>
    </source>
</evidence>
<dbReference type="Pfam" id="PF03918">
    <property type="entry name" value="CcmH"/>
    <property type="match status" value="1"/>
</dbReference>
<feature type="transmembrane region" description="Helical" evidence="10">
    <location>
        <begin position="103"/>
        <end position="122"/>
    </location>
</feature>
<keyword evidence="5" id="KW-0677">Repeat</keyword>
<dbReference type="Gene3D" id="1.10.8.640">
    <property type="entry name" value="Cytochrome C biogenesis protein"/>
    <property type="match status" value="1"/>
</dbReference>
<feature type="domain" description="CcmH/CycL/Ccl2/NrfF N-terminal" evidence="11">
    <location>
        <begin position="8"/>
        <end position="140"/>
    </location>
</feature>
<dbReference type="PROSITE" id="PS50005">
    <property type="entry name" value="TPR"/>
    <property type="match status" value="1"/>
</dbReference>
<keyword evidence="3 10" id="KW-0479">Metal-binding</keyword>
<evidence type="ECO:0000313" key="13">
    <source>
        <dbReference type="EMBL" id="EUD11241.1"/>
    </source>
</evidence>
<keyword evidence="6" id="KW-0201">Cytochrome c-type biogenesis</keyword>
<dbReference type="InterPro" id="IPR005616">
    <property type="entry name" value="CcmH/CycL/Ccl2/NrfF_N"/>
</dbReference>
<reference evidence="13 14" key="1">
    <citation type="submission" date="2014-01" db="EMBL/GenBank/DDBJ databases">
        <authorList>
            <person name="Durkin A.S."/>
            <person name="McCorrison J."/>
            <person name="Torralba M."/>
            <person name="Gillis M."/>
            <person name="Haft D.H."/>
            <person name="Methe B."/>
            <person name="Sutton G."/>
            <person name="Nelson K.E."/>
        </authorList>
    </citation>
    <scope>NUCLEOTIDE SEQUENCE [LARGE SCALE GENOMIC DNA]</scope>
    <source>
        <strain evidence="13 14">205/92</strain>
    </source>
</reference>
<keyword evidence="2 10" id="KW-0349">Heme</keyword>
<dbReference type="PANTHER" id="PTHR47870:SF1">
    <property type="entry name" value="CYTOCHROME C-TYPE BIOGENESIS PROTEIN CCMH"/>
    <property type="match status" value="1"/>
</dbReference>
<dbReference type="Gene3D" id="1.25.40.10">
    <property type="entry name" value="Tetratricopeptide repeat domain"/>
    <property type="match status" value="1"/>
</dbReference>
<gene>
    <name evidence="13" type="ORF">HMPREF1563_1777</name>
</gene>
<proteinExistence type="inferred from homology"/>
<dbReference type="Proteomes" id="UP000022311">
    <property type="component" value="Unassembled WGS sequence"/>
</dbReference>
<organism evidence="13 14">
    <name type="scientific">Providencia alcalifaciens 205/92</name>
    <dbReference type="NCBI Taxonomy" id="1256988"/>
    <lineage>
        <taxon>Bacteria</taxon>
        <taxon>Pseudomonadati</taxon>
        <taxon>Pseudomonadota</taxon>
        <taxon>Gammaproteobacteria</taxon>
        <taxon>Enterobacterales</taxon>
        <taxon>Morganellaceae</taxon>
        <taxon>Providencia</taxon>
    </lineage>
</organism>
<comment type="caution">
    <text evidence="13">The sequence shown here is derived from an EMBL/GenBank/DDBJ whole genome shotgun (WGS) entry which is preliminary data.</text>
</comment>
<evidence type="ECO:0000256" key="1">
    <source>
        <dbReference type="ARBA" id="ARBA00010342"/>
    </source>
</evidence>
<dbReference type="InterPro" id="IPR056413">
    <property type="entry name" value="TPR_CcmH_CycH"/>
</dbReference>
<evidence type="ECO:0000256" key="6">
    <source>
        <dbReference type="ARBA" id="ARBA00022748"/>
    </source>
</evidence>
<sequence>MKYVIALMMWALSAGVSFASTEVFTFENEQQEQQFRKLTEELRCPKCQNNSIADSNSMIALDLRQKVYELMQEGKSRDEIIDYMVARYGYFVTYNPPLTPLTVMLWGLPFVAIGVGGWLIYARSKKRVRASQVAQSDDDDALLPEASRASAWVYLPGIVIALGVAGAAYYQVGNYSKVKDWNIAYQQAPALLDRALNANELPLNNEEMERLALGLRTRLQEDPQNIEGWVMLGRIGMVLGNATMATDAYGRAYRLSPDDDAVALGYAEVLTRSSDQSDNQEGNELLKKLIAKNRTNVKALSLFAFNAFEQARYPEAISAWQMMLKLLPENDQRRGIIEKSIEQSLMMLHEKKDAPEGK</sequence>